<dbReference type="Pfam" id="PF00106">
    <property type="entry name" value="adh_short"/>
    <property type="match status" value="1"/>
</dbReference>
<dbReference type="SUPFAM" id="SSF51735">
    <property type="entry name" value="NAD(P)-binding Rossmann-fold domains"/>
    <property type="match status" value="1"/>
</dbReference>
<evidence type="ECO:0000313" key="4">
    <source>
        <dbReference type="EMBL" id="MBP0725238.1"/>
    </source>
</evidence>
<name>A0A940SKG7_9BACI</name>
<dbReference type="PANTHER" id="PTHR42901:SF1">
    <property type="entry name" value="ALCOHOL DEHYDROGENASE"/>
    <property type="match status" value="1"/>
</dbReference>
<dbReference type="InterPro" id="IPR036291">
    <property type="entry name" value="NAD(P)-bd_dom_sf"/>
</dbReference>
<sequence>MSKTVLITGATSGLGYEFVKLFANDGFNLVLVARNEQKMKEIKEKFQNVEVTIIPKDLSLPDSAKEVYEEVKKHDIDIDILVNNAGFGLLGNFDQLDIRKQTEMIQLNITALTQLTYYFLHEMKKKKSARILNVASTASFQPGPLMAVYYATKAYVLSFSEALVEELRGSNVTVTTLCPGATKTNFGSVANVENTKMFSKAMSSEVVAKQGYSALFKGKRVIITGTLNSLGAYAAKFFPRSISAKIAKYVGQEK</sequence>
<organism evidence="4 5">
    <name type="scientific">Gottfriedia endophytica</name>
    <dbReference type="NCBI Taxonomy" id="2820819"/>
    <lineage>
        <taxon>Bacteria</taxon>
        <taxon>Bacillati</taxon>
        <taxon>Bacillota</taxon>
        <taxon>Bacilli</taxon>
        <taxon>Bacillales</taxon>
        <taxon>Bacillaceae</taxon>
        <taxon>Gottfriedia</taxon>
    </lineage>
</organism>
<dbReference type="GO" id="GO:0016491">
    <property type="term" value="F:oxidoreductase activity"/>
    <property type="evidence" value="ECO:0007669"/>
    <property type="project" value="UniProtKB-KW"/>
</dbReference>
<evidence type="ECO:0000313" key="5">
    <source>
        <dbReference type="Proteomes" id="UP000682134"/>
    </source>
</evidence>
<comment type="similarity">
    <text evidence="1 3">Belongs to the short-chain dehydrogenases/reductases (SDR) family.</text>
</comment>
<dbReference type="PIRSF" id="PIRSF000126">
    <property type="entry name" value="11-beta-HSD1"/>
    <property type="match status" value="1"/>
</dbReference>
<proteinExistence type="inferred from homology"/>
<reference evidence="4" key="1">
    <citation type="submission" date="2021-04" db="EMBL/GenBank/DDBJ databases">
        <title>Genome seq and assembly of Bacillus sp.</title>
        <authorList>
            <person name="Chhetri G."/>
        </authorList>
    </citation>
    <scope>NUCLEOTIDE SEQUENCE</scope>
    <source>
        <strain evidence="4">RG28</strain>
    </source>
</reference>
<dbReference type="RefSeq" id="WP_209404596.1">
    <property type="nucleotide sequence ID" value="NZ_JAGIYQ010000005.1"/>
</dbReference>
<protein>
    <submittedName>
        <fullName evidence="4">SDR family oxidoreductase</fullName>
    </submittedName>
</protein>
<dbReference type="Gene3D" id="3.40.50.720">
    <property type="entry name" value="NAD(P)-binding Rossmann-like Domain"/>
    <property type="match status" value="1"/>
</dbReference>
<keyword evidence="2" id="KW-0560">Oxidoreductase</keyword>
<accession>A0A940SKG7</accession>
<dbReference type="Proteomes" id="UP000682134">
    <property type="component" value="Unassembled WGS sequence"/>
</dbReference>
<dbReference type="PANTHER" id="PTHR42901">
    <property type="entry name" value="ALCOHOL DEHYDROGENASE"/>
    <property type="match status" value="1"/>
</dbReference>
<dbReference type="InterPro" id="IPR002347">
    <property type="entry name" value="SDR_fam"/>
</dbReference>
<dbReference type="PRINTS" id="PR00080">
    <property type="entry name" value="SDRFAMILY"/>
</dbReference>
<dbReference type="AlphaFoldDB" id="A0A940SKG7"/>
<dbReference type="PRINTS" id="PR00081">
    <property type="entry name" value="GDHRDH"/>
</dbReference>
<evidence type="ECO:0000256" key="2">
    <source>
        <dbReference type="ARBA" id="ARBA00023002"/>
    </source>
</evidence>
<comment type="caution">
    <text evidence="4">The sequence shown here is derived from an EMBL/GenBank/DDBJ whole genome shotgun (WGS) entry which is preliminary data.</text>
</comment>
<evidence type="ECO:0000256" key="3">
    <source>
        <dbReference type="RuleBase" id="RU000363"/>
    </source>
</evidence>
<evidence type="ECO:0000256" key="1">
    <source>
        <dbReference type="ARBA" id="ARBA00006484"/>
    </source>
</evidence>
<gene>
    <name evidence="4" type="ORF">J5Y03_08555</name>
</gene>
<dbReference type="EMBL" id="JAGIYQ010000005">
    <property type="protein sequence ID" value="MBP0725238.1"/>
    <property type="molecule type" value="Genomic_DNA"/>
</dbReference>
<dbReference type="CDD" id="cd05233">
    <property type="entry name" value="SDR_c"/>
    <property type="match status" value="1"/>
</dbReference>
<keyword evidence="5" id="KW-1185">Reference proteome</keyword>